<organism evidence="8 9">
    <name type="scientific">Sarcina ventriculi</name>
    <name type="common">Clostridium ventriculi</name>
    <dbReference type="NCBI Taxonomy" id="1267"/>
    <lineage>
        <taxon>Bacteria</taxon>
        <taxon>Bacillati</taxon>
        <taxon>Bacillota</taxon>
        <taxon>Clostridia</taxon>
        <taxon>Eubacteriales</taxon>
        <taxon>Clostridiaceae</taxon>
        <taxon>Sarcina</taxon>
    </lineage>
</organism>
<dbReference type="InterPro" id="IPR051401">
    <property type="entry name" value="GtrA_CellWall_Glycosyl"/>
</dbReference>
<dbReference type="RefSeq" id="WP_055259742.1">
    <property type="nucleotide sequence ID" value="NZ_BCMV01000059.1"/>
</dbReference>
<evidence type="ECO:0000313" key="8">
    <source>
        <dbReference type="EMBL" id="CUO08511.1"/>
    </source>
</evidence>
<keyword evidence="3 6" id="KW-0812">Transmembrane</keyword>
<accession>A0ABM9URK3</accession>
<reference evidence="8 9" key="1">
    <citation type="submission" date="2015-09" db="EMBL/GenBank/DDBJ databases">
        <authorList>
            <consortium name="Pathogen Informatics"/>
        </authorList>
    </citation>
    <scope>NUCLEOTIDE SEQUENCE [LARGE SCALE GENOMIC DNA]</scope>
    <source>
        <strain evidence="8 9">2789STDY5834858</strain>
    </source>
</reference>
<evidence type="ECO:0000313" key="9">
    <source>
        <dbReference type="Proteomes" id="UP000095488"/>
    </source>
</evidence>
<evidence type="ECO:0000256" key="3">
    <source>
        <dbReference type="ARBA" id="ARBA00022692"/>
    </source>
</evidence>
<evidence type="ECO:0000256" key="1">
    <source>
        <dbReference type="ARBA" id="ARBA00004141"/>
    </source>
</evidence>
<protein>
    <submittedName>
        <fullName evidence="8">GtrA-like protein</fullName>
    </submittedName>
</protein>
<name>A0ABM9URK3_SARVE</name>
<dbReference type="PANTHER" id="PTHR38459:SF1">
    <property type="entry name" value="PROPHAGE BACTOPRENOL-LINKED GLUCOSE TRANSLOCASE HOMOLOG"/>
    <property type="match status" value="1"/>
</dbReference>
<feature type="transmembrane region" description="Helical" evidence="6">
    <location>
        <begin position="82"/>
        <end position="100"/>
    </location>
</feature>
<keyword evidence="4 6" id="KW-1133">Transmembrane helix</keyword>
<keyword evidence="9" id="KW-1185">Reference proteome</keyword>
<feature type="domain" description="GtrA/DPMS transmembrane" evidence="7">
    <location>
        <begin position="15"/>
        <end position="132"/>
    </location>
</feature>
<evidence type="ECO:0000256" key="2">
    <source>
        <dbReference type="ARBA" id="ARBA00009399"/>
    </source>
</evidence>
<sequence length="143" mass="16389">MGLLKRIKENKSIIKFAIVGVANTLVDFFVFIIFVNVFCLNDLVAQTISYGCGVLNSFFMNKFWTFKEHKTTESFINQFGKFILTNGISLTVSLIGLNLLNSIIGINVYISKVMVTLFLQIFNYIVYKFIVFKYDKSEYGTVK</sequence>
<evidence type="ECO:0000256" key="6">
    <source>
        <dbReference type="SAM" id="Phobius"/>
    </source>
</evidence>
<evidence type="ECO:0000256" key="4">
    <source>
        <dbReference type="ARBA" id="ARBA00022989"/>
    </source>
</evidence>
<keyword evidence="5 6" id="KW-0472">Membrane</keyword>
<dbReference type="PANTHER" id="PTHR38459">
    <property type="entry name" value="PROPHAGE BACTOPRENOL-LINKED GLUCOSE TRANSLOCASE HOMOLOG"/>
    <property type="match status" value="1"/>
</dbReference>
<dbReference type="EMBL" id="CYZR01000006">
    <property type="protein sequence ID" value="CUO08511.1"/>
    <property type="molecule type" value="Genomic_DNA"/>
</dbReference>
<evidence type="ECO:0000256" key="5">
    <source>
        <dbReference type="ARBA" id="ARBA00023136"/>
    </source>
</evidence>
<comment type="caution">
    <text evidence="8">The sequence shown here is derived from an EMBL/GenBank/DDBJ whole genome shotgun (WGS) entry which is preliminary data.</text>
</comment>
<proteinExistence type="inferred from homology"/>
<comment type="subcellular location">
    <subcellularLocation>
        <location evidence="1">Membrane</location>
        <topology evidence="1">Multi-pass membrane protein</topology>
    </subcellularLocation>
</comment>
<feature type="transmembrane region" description="Helical" evidence="6">
    <location>
        <begin position="43"/>
        <end position="61"/>
    </location>
</feature>
<comment type="similarity">
    <text evidence="2">Belongs to the GtrA family.</text>
</comment>
<dbReference type="InterPro" id="IPR007267">
    <property type="entry name" value="GtrA_DPMS_TM"/>
</dbReference>
<dbReference type="Pfam" id="PF04138">
    <property type="entry name" value="GtrA_DPMS_TM"/>
    <property type="match status" value="1"/>
</dbReference>
<dbReference type="Proteomes" id="UP000095488">
    <property type="component" value="Unassembled WGS sequence"/>
</dbReference>
<gene>
    <name evidence="8" type="ORF">ERS852473_01848</name>
</gene>
<feature type="transmembrane region" description="Helical" evidence="6">
    <location>
        <begin position="12"/>
        <end position="37"/>
    </location>
</feature>
<evidence type="ECO:0000259" key="7">
    <source>
        <dbReference type="Pfam" id="PF04138"/>
    </source>
</evidence>
<feature type="transmembrane region" description="Helical" evidence="6">
    <location>
        <begin position="106"/>
        <end position="127"/>
    </location>
</feature>